<dbReference type="PANTHER" id="PTHR12151:SF25">
    <property type="entry name" value="LINALOOL DEHYDRATASE_ISOMERASE DOMAIN-CONTAINING PROTEIN"/>
    <property type="match status" value="1"/>
</dbReference>
<evidence type="ECO:0000259" key="6">
    <source>
        <dbReference type="PROSITE" id="PS51352"/>
    </source>
</evidence>
<reference evidence="8" key="1">
    <citation type="submission" date="2016-10" db="EMBL/GenBank/DDBJ databases">
        <authorList>
            <person name="Varghese N."/>
            <person name="Submissions S."/>
        </authorList>
    </citation>
    <scope>NUCLEOTIDE SEQUENCE [LARGE SCALE GENOMIC DNA]</scope>
    <source>
        <strain evidence="8">FP5</strain>
    </source>
</reference>
<evidence type="ECO:0000256" key="1">
    <source>
        <dbReference type="ARBA" id="ARBA00010996"/>
    </source>
</evidence>
<dbReference type="PANTHER" id="PTHR12151">
    <property type="entry name" value="ELECTRON TRANSPORT PROTIN SCO1/SENC FAMILY MEMBER"/>
    <property type="match status" value="1"/>
</dbReference>
<keyword evidence="4" id="KW-1015">Disulfide bond</keyword>
<accession>A0A1I2RH37</accession>
<evidence type="ECO:0000256" key="5">
    <source>
        <dbReference type="SAM" id="SignalP"/>
    </source>
</evidence>
<protein>
    <submittedName>
        <fullName evidence="7">Protein SCO1/2</fullName>
    </submittedName>
</protein>
<dbReference type="PROSITE" id="PS51257">
    <property type="entry name" value="PROKAR_LIPOPROTEIN"/>
    <property type="match status" value="1"/>
</dbReference>
<dbReference type="InterPro" id="IPR036249">
    <property type="entry name" value="Thioredoxin-like_sf"/>
</dbReference>
<dbReference type="Gene3D" id="3.40.30.10">
    <property type="entry name" value="Glutaredoxin"/>
    <property type="match status" value="1"/>
</dbReference>
<keyword evidence="8" id="KW-1185">Reference proteome</keyword>
<feature type="domain" description="Thioredoxin" evidence="6">
    <location>
        <begin position="27"/>
        <end position="192"/>
    </location>
</feature>
<dbReference type="OrthoDB" id="9811998at2"/>
<evidence type="ECO:0000256" key="2">
    <source>
        <dbReference type="ARBA" id="ARBA00023008"/>
    </source>
</evidence>
<evidence type="ECO:0000313" key="7">
    <source>
        <dbReference type="EMBL" id="SFG39975.1"/>
    </source>
</evidence>
<feature type="binding site" evidence="3">
    <location>
        <position position="69"/>
    </location>
    <ligand>
        <name>Cu cation</name>
        <dbReference type="ChEBI" id="CHEBI:23378"/>
    </ligand>
</feature>
<gene>
    <name evidence="7" type="ORF">SAMN05216353_1405</name>
</gene>
<dbReference type="InterPro" id="IPR013766">
    <property type="entry name" value="Thioredoxin_domain"/>
</dbReference>
<dbReference type="Pfam" id="PF02630">
    <property type="entry name" value="SCO1-SenC"/>
    <property type="match status" value="1"/>
</dbReference>
<feature type="disulfide bond" description="Redox-active" evidence="4">
    <location>
        <begin position="65"/>
        <end position="69"/>
    </location>
</feature>
<dbReference type="Proteomes" id="UP000198897">
    <property type="component" value="Unassembled WGS sequence"/>
</dbReference>
<feature type="signal peptide" evidence="5">
    <location>
        <begin position="1"/>
        <end position="18"/>
    </location>
</feature>
<sequence length="192" mass="21644">MKHFILLSMTLLFTILLAGCGSGELENTLDWETQNFKATTQEETDFAVEDMEGKVWLADFIFTSCNTVCPPMTRNMAQIQEQLQEKDIEAEIVSFSVDPTVDSPDELKEFGNKHGVDFSNWTFVTGYTQEEIQNFAQESFNAPVQKTEGNDQVTHGTSFYLVGKNGNVLKKYRGDTDVPYDQIIEDVKTAAN</sequence>
<keyword evidence="5" id="KW-0732">Signal</keyword>
<name>A0A1I2RH37_9BACI</name>
<dbReference type="InterPro" id="IPR003782">
    <property type="entry name" value="SCO1/SenC"/>
</dbReference>
<dbReference type="EMBL" id="FOOG01000040">
    <property type="protein sequence ID" value="SFG39975.1"/>
    <property type="molecule type" value="Genomic_DNA"/>
</dbReference>
<dbReference type="GO" id="GO:0046872">
    <property type="term" value="F:metal ion binding"/>
    <property type="evidence" value="ECO:0007669"/>
    <property type="project" value="UniProtKB-KW"/>
</dbReference>
<dbReference type="CDD" id="cd02968">
    <property type="entry name" value="SCO"/>
    <property type="match status" value="1"/>
</dbReference>
<keyword evidence="2 3" id="KW-0186">Copper</keyword>
<dbReference type="AlphaFoldDB" id="A0A1I2RH37"/>
<evidence type="ECO:0000313" key="8">
    <source>
        <dbReference type="Proteomes" id="UP000198897"/>
    </source>
</evidence>
<feature type="chain" id="PRO_5038859033" evidence="5">
    <location>
        <begin position="19"/>
        <end position="192"/>
    </location>
</feature>
<feature type="binding site" evidence="3">
    <location>
        <position position="155"/>
    </location>
    <ligand>
        <name>Cu cation</name>
        <dbReference type="ChEBI" id="CHEBI:23378"/>
    </ligand>
</feature>
<evidence type="ECO:0000256" key="4">
    <source>
        <dbReference type="PIRSR" id="PIRSR603782-2"/>
    </source>
</evidence>
<dbReference type="RefSeq" id="WP_089753722.1">
    <property type="nucleotide sequence ID" value="NZ_FOOG01000040.1"/>
</dbReference>
<keyword evidence="3" id="KW-0479">Metal-binding</keyword>
<dbReference type="SUPFAM" id="SSF52833">
    <property type="entry name" value="Thioredoxin-like"/>
    <property type="match status" value="1"/>
</dbReference>
<evidence type="ECO:0000256" key="3">
    <source>
        <dbReference type="PIRSR" id="PIRSR603782-1"/>
    </source>
</evidence>
<comment type="similarity">
    <text evidence="1">Belongs to the SCO1/2 family.</text>
</comment>
<dbReference type="PROSITE" id="PS51352">
    <property type="entry name" value="THIOREDOXIN_2"/>
    <property type="match status" value="1"/>
</dbReference>
<proteinExistence type="inferred from homology"/>
<feature type="binding site" evidence="3">
    <location>
        <position position="65"/>
    </location>
    <ligand>
        <name>Cu cation</name>
        <dbReference type="ChEBI" id="CHEBI:23378"/>
    </ligand>
</feature>
<organism evidence="7 8">
    <name type="scientific">Halobacillus alkaliphilus</name>
    <dbReference type="NCBI Taxonomy" id="396056"/>
    <lineage>
        <taxon>Bacteria</taxon>
        <taxon>Bacillati</taxon>
        <taxon>Bacillota</taxon>
        <taxon>Bacilli</taxon>
        <taxon>Bacillales</taxon>
        <taxon>Bacillaceae</taxon>
        <taxon>Halobacillus</taxon>
    </lineage>
</organism>